<evidence type="ECO:0000256" key="6">
    <source>
        <dbReference type="ARBA" id="ARBA00022807"/>
    </source>
</evidence>
<comment type="catalytic activity">
    <reaction evidence="1 7">
        <text>Thiol-dependent hydrolysis of ester, thioester, amide, peptide and isopeptide bonds formed by the C-terminal Gly of ubiquitin (a 76-residue protein attached to proteins as an intracellular targeting signal).</text>
        <dbReference type="EC" id="3.4.19.12"/>
    </reaction>
</comment>
<evidence type="ECO:0000256" key="1">
    <source>
        <dbReference type="ARBA" id="ARBA00000707"/>
    </source>
</evidence>
<dbReference type="Proteomes" id="UP000291116">
    <property type="component" value="Unassembled WGS sequence"/>
</dbReference>
<dbReference type="GO" id="GO:0004843">
    <property type="term" value="F:cysteine-type deubiquitinase activity"/>
    <property type="evidence" value="ECO:0007669"/>
    <property type="project" value="UniProtKB-UniRule"/>
</dbReference>
<feature type="region of interest" description="Disordered" evidence="8">
    <location>
        <begin position="483"/>
        <end position="567"/>
    </location>
</feature>
<organism evidence="10 11">
    <name type="scientific">Pseudo-nitzschia multistriata</name>
    <dbReference type="NCBI Taxonomy" id="183589"/>
    <lineage>
        <taxon>Eukaryota</taxon>
        <taxon>Sar</taxon>
        <taxon>Stramenopiles</taxon>
        <taxon>Ochrophyta</taxon>
        <taxon>Bacillariophyta</taxon>
        <taxon>Bacillariophyceae</taxon>
        <taxon>Bacillariophycidae</taxon>
        <taxon>Bacillariales</taxon>
        <taxon>Bacillariaceae</taxon>
        <taxon>Pseudo-nitzschia</taxon>
    </lineage>
</organism>
<accession>A0A448ZB53</accession>
<dbReference type="SUPFAM" id="SSF54001">
    <property type="entry name" value="Cysteine proteinases"/>
    <property type="match status" value="1"/>
</dbReference>
<dbReference type="PANTHER" id="PTHR21646">
    <property type="entry name" value="UBIQUITIN CARBOXYL-TERMINAL HYDROLASE"/>
    <property type="match status" value="1"/>
</dbReference>
<reference evidence="10 11" key="1">
    <citation type="submission" date="2019-01" db="EMBL/GenBank/DDBJ databases">
        <authorList>
            <person name="Ferrante I. M."/>
        </authorList>
    </citation>
    <scope>NUCLEOTIDE SEQUENCE [LARGE SCALE GENOMIC DNA]</scope>
    <source>
        <strain evidence="10 11">B856</strain>
    </source>
</reference>
<feature type="compositionally biased region" description="Polar residues" evidence="8">
    <location>
        <begin position="551"/>
        <end position="567"/>
    </location>
</feature>
<dbReference type="PROSITE" id="PS00972">
    <property type="entry name" value="USP_1"/>
    <property type="match status" value="1"/>
</dbReference>
<evidence type="ECO:0000256" key="8">
    <source>
        <dbReference type="SAM" id="MobiDB-lite"/>
    </source>
</evidence>
<dbReference type="PROSITE" id="PS50235">
    <property type="entry name" value="USP_3"/>
    <property type="match status" value="1"/>
</dbReference>
<dbReference type="AlphaFoldDB" id="A0A448ZB53"/>
<evidence type="ECO:0000259" key="9">
    <source>
        <dbReference type="PROSITE" id="PS50235"/>
    </source>
</evidence>
<dbReference type="GO" id="GO:0016579">
    <property type="term" value="P:protein deubiquitination"/>
    <property type="evidence" value="ECO:0007669"/>
    <property type="project" value="InterPro"/>
</dbReference>
<comment type="similarity">
    <text evidence="2 7">Belongs to the peptidase C19 family.</text>
</comment>
<sequence length="637" mass="71776">MGQSCSKLPPMDEAQCQGKLGASEDYIHHTATPTIAHIPPPPVDGGFSPKQILTPSRATAGSKRNRDGIFSSIRRSILRVGSRVDRNGNAFFGAPQNGKDDGVPNSPRARASTYSHVHDIVMYNLSEAEISKHDQNVPMGVIGLKNLGNTCFLNSSLQCLSATIPLTDYFLGYDYRSEINKKNFLGTGGKLVTAYAELTKQLWLGSKSVVEPIDFKKQLQTFAPQFLGYHQHDAQELLAFLLDGIHEDLNRVKERPYVEDRDCDGSNDEEDAVENWKNYLRRNKSLVVDMFQGQLRNTCKCLKCGQINIRFEPFMYLSLPITKDCKSIDDCMDLYLKEDVLKGADQYFCEKCNEHVDGTKKQDIWMLPPVLIVHLKRFKYNDYGKVGSKNDASIRYPVTEWDLKSRVKSSRGVYPMYDLYAVSNHMGGLGGGHYTAHTLNRFDDVWYEFNDSSYRSVDDSVHQRLFKSSYVLFYNRSEGDASMPLNERSPMIRRQSVSRPDLWPHSQVDDPREVKNFRRSHVRRHHDSPGEDPPDFAPRRHVDSVSIPLSPKTTAPNASASNRNSYTQPAAQCLSSISEGAAKMPSIEFAPGKNNFVPMEQMTTLKPSVSHSPIEKFLNGKSATYTTATRGSVKKEK</sequence>
<evidence type="ECO:0000256" key="3">
    <source>
        <dbReference type="ARBA" id="ARBA00022670"/>
    </source>
</evidence>
<gene>
    <name evidence="10" type="ORF">PSNMU_V1.4_AUG-EV-PASAV3_0061500</name>
</gene>
<dbReference type="InterPro" id="IPR018200">
    <property type="entry name" value="USP_CS"/>
</dbReference>
<keyword evidence="5 7" id="KW-0378">Hydrolase</keyword>
<dbReference type="InterPro" id="IPR028889">
    <property type="entry name" value="USP"/>
</dbReference>
<feature type="region of interest" description="Disordered" evidence="8">
    <location>
        <begin position="89"/>
        <end position="109"/>
    </location>
</feature>
<evidence type="ECO:0000256" key="5">
    <source>
        <dbReference type="ARBA" id="ARBA00022801"/>
    </source>
</evidence>
<dbReference type="CDD" id="cd02674">
    <property type="entry name" value="Peptidase_C19R"/>
    <property type="match status" value="1"/>
</dbReference>
<dbReference type="Pfam" id="PF00443">
    <property type="entry name" value="UCH"/>
    <property type="match status" value="1"/>
</dbReference>
<keyword evidence="3 7" id="KW-0645">Protease</keyword>
<evidence type="ECO:0000256" key="7">
    <source>
        <dbReference type="RuleBase" id="RU366025"/>
    </source>
</evidence>
<dbReference type="OrthoDB" id="292964at2759"/>
<keyword evidence="11" id="KW-1185">Reference proteome</keyword>
<feature type="compositionally biased region" description="Basic and acidic residues" evidence="8">
    <location>
        <begin position="507"/>
        <end position="516"/>
    </location>
</feature>
<dbReference type="PANTHER" id="PTHR21646:SF24">
    <property type="entry name" value="UBIQUITIN CARBOXYL-TERMINAL HYDROLASE"/>
    <property type="match status" value="1"/>
</dbReference>
<feature type="region of interest" description="Disordered" evidence="8">
    <location>
        <begin position="33"/>
        <end position="66"/>
    </location>
</feature>
<proteinExistence type="inferred from homology"/>
<name>A0A448ZB53_9STRA</name>
<dbReference type="PROSITE" id="PS00973">
    <property type="entry name" value="USP_2"/>
    <property type="match status" value="1"/>
</dbReference>
<protein>
    <recommendedName>
        <fullName evidence="7">Ubiquitin carboxyl-terminal hydrolase</fullName>
        <ecNumber evidence="7">3.4.19.12</ecNumber>
    </recommendedName>
</protein>
<feature type="domain" description="USP" evidence="9">
    <location>
        <begin position="142"/>
        <end position="477"/>
    </location>
</feature>
<dbReference type="InterPro" id="IPR001394">
    <property type="entry name" value="Peptidase_C19_UCH"/>
</dbReference>
<keyword evidence="6 7" id="KW-0788">Thiol protease</keyword>
<evidence type="ECO:0000256" key="4">
    <source>
        <dbReference type="ARBA" id="ARBA00022786"/>
    </source>
</evidence>
<feature type="compositionally biased region" description="Basic residues" evidence="8">
    <location>
        <begin position="517"/>
        <end position="526"/>
    </location>
</feature>
<dbReference type="InterPro" id="IPR038765">
    <property type="entry name" value="Papain-like_cys_pep_sf"/>
</dbReference>
<dbReference type="InterPro" id="IPR050185">
    <property type="entry name" value="Ub_carboxyl-term_hydrolase"/>
</dbReference>
<dbReference type="EMBL" id="CAACVS010000214">
    <property type="protein sequence ID" value="VEU39287.1"/>
    <property type="molecule type" value="Genomic_DNA"/>
</dbReference>
<evidence type="ECO:0000313" key="11">
    <source>
        <dbReference type="Proteomes" id="UP000291116"/>
    </source>
</evidence>
<dbReference type="Gene3D" id="3.90.70.10">
    <property type="entry name" value="Cysteine proteinases"/>
    <property type="match status" value="1"/>
</dbReference>
<dbReference type="GO" id="GO:0006508">
    <property type="term" value="P:proteolysis"/>
    <property type="evidence" value="ECO:0007669"/>
    <property type="project" value="UniProtKB-KW"/>
</dbReference>
<evidence type="ECO:0000256" key="2">
    <source>
        <dbReference type="ARBA" id="ARBA00009085"/>
    </source>
</evidence>
<keyword evidence="4 7" id="KW-0833">Ubl conjugation pathway</keyword>
<evidence type="ECO:0000313" key="10">
    <source>
        <dbReference type="EMBL" id="VEU39287.1"/>
    </source>
</evidence>
<dbReference type="EC" id="3.4.19.12" evidence="7"/>